<dbReference type="SUPFAM" id="SSF48208">
    <property type="entry name" value="Six-hairpin glycosidases"/>
    <property type="match status" value="1"/>
</dbReference>
<evidence type="ECO:0000313" key="3">
    <source>
        <dbReference type="EMBL" id="MCI4656846.1"/>
    </source>
</evidence>
<dbReference type="InterPro" id="IPR008928">
    <property type="entry name" value="6-hairpin_glycosidase_sf"/>
</dbReference>
<feature type="domain" description="Mannosylglycerate hydrolase MGH1-like glycoside hydrolase" evidence="2">
    <location>
        <begin position="406"/>
        <end position="624"/>
    </location>
</feature>
<name>A0AA41QSI5_9MICO</name>
<dbReference type="RefSeq" id="WP_243010902.1">
    <property type="nucleotide sequence ID" value="NZ_JALGAR010000001.1"/>
</dbReference>
<dbReference type="AlphaFoldDB" id="A0AA41QSI5"/>
<proteinExistence type="predicted"/>
<dbReference type="InterPro" id="IPR012341">
    <property type="entry name" value="6hp_glycosidase-like_sf"/>
</dbReference>
<dbReference type="InterPro" id="IPR054491">
    <property type="entry name" value="MGH1-like_GH"/>
</dbReference>
<keyword evidence="4" id="KW-1185">Reference proteome</keyword>
<accession>A0AA41QSI5</accession>
<reference evidence="3" key="1">
    <citation type="submission" date="2022-03" db="EMBL/GenBank/DDBJ databases">
        <title>Cryobacterium sp. nov. strain ZS14-85, isolated from Antarctic soil.</title>
        <authorList>
            <person name="Li J."/>
            <person name="Niu G."/>
        </authorList>
    </citation>
    <scope>NUCLEOTIDE SEQUENCE</scope>
    <source>
        <strain evidence="3">ZS14-85</strain>
    </source>
</reference>
<organism evidence="3 4">
    <name type="scientific">Cryobacterium zhongshanensis</name>
    <dbReference type="NCBI Taxonomy" id="2928153"/>
    <lineage>
        <taxon>Bacteria</taxon>
        <taxon>Bacillati</taxon>
        <taxon>Actinomycetota</taxon>
        <taxon>Actinomycetes</taxon>
        <taxon>Micrococcales</taxon>
        <taxon>Microbacteriaceae</taxon>
        <taxon>Cryobacterium</taxon>
    </lineage>
</organism>
<dbReference type="Pfam" id="PF14742">
    <property type="entry name" value="GDE_N_bis"/>
    <property type="match status" value="1"/>
</dbReference>
<dbReference type="InterPro" id="IPR032856">
    <property type="entry name" value="GDE_N_bis"/>
</dbReference>
<comment type="caution">
    <text evidence="3">The sequence shown here is derived from an EMBL/GenBank/DDBJ whole genome shotgun (WGS) entry which is preliminary data.</text>
</comment>
<sequence>MLSQSLISTPVPIQPAGDHPVQPLLHDSTIVLAAPTQAWSRPDGRTELPIHGLYHADTRVLSGWDVSVGGAPGEAIAQAGRGSGEVTFTSLLRHLDDATADPRLRLEVTRTVSAGRMRERITIRSGLGHPVSTTIALRVHPDFSDMQTVKAGLADPESRRAFPAADLPETPVVDLETVADGIRLSTPSVTAVLRFGSDATLAQTPASAAGGAHRAGADAAAPIVAASWAVEVPAHGTATVEWAVDIEHSATVVQAAGGLPEWDGVTVHSGDARLGRWVQRALDDLSGLRMATTAQPDEPFLAAGAPWFFTLFGRDSLWAARFLLPLGTDIAGSTLRLLASLQGTVSDPETAEQPGKIMHELRPAAFSMPGESLNLPPLYYGTVDATPLWICLLNDAWHWGLPGAEVEALLPHLEAALAWMRDSGDSHDDGFLSYVDETGHGLANQGWKDSGDSIQWRDGTLAEGPIALCEVQAYAYQAAIGGAELLEAFGRPGAAEWREWAAALQDRFRASFWIDSPSGRYPAVALDAHKRPVDTVTSNIGHLLGTGLLNEEESALVAARLVSPELNSGFGLRTMSTDSTGYWPLSYHGGSVWTHDTAIAINGLGRAGFGAEAGILIDGLLAAAESFGYRMPELHSGDSSTDVSAPVPYPAACRPQAWSAAAAISVLGTVLGLAPDRETGLVTSTPITPALLGQVTILPRQPRA</sequence>
<dbReference type="Gene3D" id="1.50.10.10">
    <property type="match status" value="1"/>
</dbReference>
<dbReference type="GO" id="GO:0005975">
    <property type="term" value="P:carbohydrate metabolic process"/>
    <property type="evidence" value="ECO:0007669"/>
    <property type="project" value="InterPro"/>
</dbReference>
<dbReference type="EMBL" id="JALGAR010000001">
    <property type="protein sequence ID" value="MCI4656846.1"/>
    <property type="molecule type" value="Genomic_DNA"/>
</dbReference>
<dbReference type="Proteomes" id="UP001165341">
    <property type="component" value="Unassembled WGS sequence"/>
</dbReference>
<evidence type="ECO:0000259" key="2">
    <source>
        <dbReference type="Pfam" id="PF22422"/>
    </source>
</evidence>
<protein>
    <submittedName>
        <fullName evidence="3">Amylo-alpha-1,6-glucosidase</fullName>
    </submittedName>
</protein>
<feature type="domain" description="Putative glycogen debranching enzyme N-terminal" evidence="1">
    <location>
        <begin position="34"/>
        <end position="242"/>
    </location>
</feature>
<evidence type="ECO:0000313" key="4">
    <source>
        <dbReference type="Proteomes" id="UP001165341"/>
    </source>
</evidence>
<evidence type="ECO:0000259" key="1">
    <source>
        <dbReference type="Pfam" id="PF14742"/>
    </source>
</evidence>
<dbReference type="Pfam" id="PF22422">
    <property type="entry name" value="MGH1-like_GH"/>
    <property type="match status" value="1"/>
</dbReference>
<gene>
    <name evidence="3" type="ORF">MQH31_03335</name>
</gene>